<reference evidence="2" key="1">
    <citation type="submission" date="2013-10" db="EMBL/GenBank/DDBJ databases">
        <authorList>
            <person name="Schartl M."/>
            <person name="Warren W."/>
        </authorList>
    </citation>
    <scope>NUCLEOTIDE SEQUENCE [LARGE SCALE GENOMIC DNA]</scope>
    <source>
        <strain evidence="2">female</strain>
    </source>
</reference>
<dbReference type="AlphaFoldDB" id="A0A096LWV4"/>
<dbReference type="EMBL" id="AYCK01016591">
    <property type="status" value="NOT_ANNOTATED_CDS"/>
    <property type="molecule type" value="Genomic_DNA"/>
</dbReference>
<dbReference type="Gene3D" id="3.80.10.10">
    <property type="entry name" value="Ribonuclease Inhibitor"/>
    <property type="match status" value="1"/>
</dbReference>
<reference evidence="1" key="3">
    <citation type="submission" date="2025-09" db="UniProtKB">
        <authorList>
            <consortium name="Ensembl"/>
        </authorList>
    </citation>
    <scope>IDENTIFICATION</scope>
</reference>
<accession>A0A096LWV4</accession>
<organism evidence="1 2">
    <name type="scientific">Poecilia formosa</name>
    <name type="common">Amazon molly</name>
    <name type="synonym">Limia formosa</name>
    <dbReference type="NCBI Taxonomy" id="48698"/>
    <lineage>
        <taxon>Eukaryota</taxon>
        <taxon>Metazoa</taxon>
        <taxon>Chordata</taxon>
        <taxon>Craniata</taxon>
        <taxon>Vertebrata</taxon>
        <taxon>Euteleostomi</taxon>
        <taxon>Actinopterygii</taxon>
        <taxon>Neopterygii</taxon>
        <taxon>Teleostei</taxon>
        <taxon>Neoteleostei</taxon>
        <taxon>Acanthomorphata</taxon>
        <taxon>Ovalentaria</taxon>
        <taxon>Atherinomorphae</taxon>
        <taxon>Cyprinodontiformes</taxon>
        <taxon>Poeciliidae</taxon>
        <taxon>Poeciliinae</taxon>
        <taxon>Poecilia</taxon>
    </lineage>
</organism>
<proteinExistence type="predicted"/>
<dbReference type="GeneTree" id="ENSGT00980000199742"/>
<dbReference type="PANTHER" id="PTHR31594:SF16">
    <property type="entry name" value="SI:CH211-281L24.3"/>
    <property type="match status" value="1"/>
</dbReference>
<dbReference type="Proteomes" id="UP000028760">
    <property type="component" value="Unassembled WGS sequence"/>
</dbReference>
<dbReference type="STRING" id="48698.ENSPFOP00000023645"/>
<protein>
    <submittedName>
        <fullName evidence="1">Uncharacterized protein</fullName>
    </submittedName>
</protein>
<evidence type="ECO:0000313" key="2">
    <source>
        <dbReference type="Proteomes" id="UP000028760"/>
    </source>
</evidence>
<keyword evidence="2" id="KW-1185">Reference proteome</keyword>
<dbReference type="SUPFAM" id="SSF52047">
    <property type="entry name" value="RNI-like"/>
    <property type="match status" value="2"/>
</dbReference>
<evidence type="ECO:0000313" key="1">
    <source>
        <dbReference type="Ensembl" id="ENSPFOP00000023645.1"/>
    </source>
</evidence>
<dbReference type="eggNOG" id="KOG4308">
    <property type="taxonomic scope" value="Eukaryota"/>
</dbReference>
<dbReference type="PANTHER" id="PTHR31594">
    <property type="entry name" value="AIG1-TYPE G DOMAIN-CONTAINING PROTEIN"/>
    <property type="match status" value="1"/>
</dbReference>
<reference evidence="1" key="2">
    <citation type="submission" date="2025-08" db="UniProtKB">
        <authorList>
            <consortium name="Ensembl"/>
        </authorList>
    </citation>
    <scope>IDENTIFICATION</scope>
</reference>
<dbReference type="InterPro" id="IPR032675">
    <property type="entry name" value="LRR_dom_sf"/>
</dbReference>
<name>A0A096LWV4_POEFO</name>
<dbReference type="Ensembl" id="ENSPFOT00000029739.1">
    <property type="protein sequence ID" value="ENSPFOP00000023645.1"/>
    <property type="gene ID" value="ENSPFOG00000023367.1"/>
</dbReference>
<dbReference type="InterPro" id="IPR052090">
    <property type="entry name" value="Cytolytic_pore-forming_toxin"/>
</dbReference>
<sequence>MGASLPQSEVGSFLQGLPHISQIICDSGFFQSVCSFLSERSREEVQQLESLLQQLDFKLFLSGALTSETCSSVGRVLHLCGPKVDLILTGSQMSVGAAAVLFSSTAQLQSLRVCSSLVLFLGQWVSRGRLVRSLVLKELSVVSTKPQPSQRVLLKVGSSLASLLRFCKIGRLDLAESGLPAQSLFSLLLHDAPLSLRLSEERLQQLLVLVQEVKDQNLTSSLLNKVGGDLSCCSLSWELLHYLLQEPTAQTITVDLEKNPFLEERAVQLLPFLHRVEIQKWSPSPSLVRTSIRQICRDHSSHLIPGLLRSLGHVINLNCAELDSEDCDALLFILRHSDGVKLKLMWSSMPAGGIQSVLCLLHSVSDLSVDRNLLLSFILCCAASDSQQGAAPELLRTLQHMLDLSGSCCVDLSEEDRTGPVSLTAADCRAVSTVLRHSSRDTQLDLIDCEVEDSVLDLLFPVLDRVRLRVSKTVLVQLLSLLVDSQGDTERRAMSLCRALGGELDLSHSPVDERLCGALVLVLDRSEGLAELDLSHCQLTDQLLLQLSTQLHKVQVLDLSHNHITDASTAGLLQLVSINASIGSVRLSNNNIVNKTPYKDNRKFE</sequence>